<dbReference type="KEGG" id="scn:Solca_2494"/>
<organism evidence="1 2">
    <name type="scientific">Solitalea canadensis (strain ATCC 29591 / DSM 3403 / JCM 21819 / LMG 8368 / NBRC 15130 / NCIMB 12057 / USAM 9D)</name>
    <name type="common">Flexibacter canadensis</name>
    <dbReference type="NCBI Taxonomy" id="929556"/>
    <lineage>
        <taxon>Bacteria</taxon>
        <taxon>Pseudomonadati</taxon>
        <taxon>Bacteroidota</taxon>
        <taxon>Sphingobacteriia</taxon>
        <taxon>Sphingobacteriales</taxon>
        <taxon>Sphingobacteriaceae</taxon>
        <taxon>Solitalea</taxon>
    </lineage>
</organism>
<name>H8KUP5_SOLCM</name>
<dbReference type="STRING" id="929556.Solca_2494"/>
<dbReference type="HOGENOM" id="CLU_446811_0_0_10"/>
<evidence type="ECO:0000313" key="2">
    <source>
        <dbReference type="Proteomes" id="UP000007590"/>
    </source>
</evidence>
<accession>H8KUP5</accession>
<reference evidence="1" key="1">
    <citation type="submission" date="2012-02" db="EMBL/GenBank/DDBJ databases">
        <title>The complete genome of Solitalea canadensis DSM 3403.</title>
        <authorList>
            <consortium name="US DOE Joint Genome Institute (JGI-PGF)"/>
            <person name="Lucas S."/>
            <person name="Copeland A."/>
            <person name="Lapidus A."/>
            <person name="Glavina del Rio T."/>
            <person name="Dalin E."/>
            <person name="Tice H."/>
            <person name="Bruce D."/>
            <person name="Goodwin L."/>
            <person name="Pitluck S."/>
            <person name="Peters L."/>
            <person name="Ovchinnikova G."/>
            <person name="Lu M."/>
            <person name="Kyrpides N."/>
            <person name="Mavromatis K."/>
            <person name="Ivanova N."/>
            <person name="Brettin T."/>
            <person name="Detter J.C."/>
            <person name="Han C."/>
            <person name="Larimer F."/>
            <person name="Land M."/>
            <person name="Hauser L."/>
            <person name="Markowitz V."/>
            <person name="Cheng J.-F."/>
            <person name="Hugenholtz P."/>
            <person name="Woyke T."/>
            <person name="Wu D."/>
            <person name="Spring S."/>
            <person name="Schroeder M."/>
            <person name="Kopitz M."/>
            <person name="Brambilla E."/>
            <person name="Klenk H.-P."/>
            <person name="Eisen J.A."/>
        </authorList>
    </citation>
    <scope>NUCLEOTIDE SEQUENCE</scope>
    <source>
        <strain evidence="1">DSM 3403</strain>
    </source>
</reference>
<gene>
    <name evidence="1" type="ordered locus">Solca_2494</name>
</gene>
<evidence type="ECO:0000313" key="1">
    <source>
        <dbReference type="EMBL" id="AFD07529.1"/>
    </source>
</evidence>
<dbReference type="RefSeq" id="WP_014680756.1">
    <property type="nucleotide sequence ID" value="NC_017770.1"/>
</dbReference>
<dbReference type="OrthoDB" id="903892at2"/>
<evidence type="ECO:0008006" key="3">
    <source>
        <dbReference type="Google" id="ProtNLM"/>
    </source>
</evidence>
<dbReference type="AlphaFoldDB" id="H8KUP5"/>
<keyword evidence="2" id="KW-1185">Reference proteome</keyword>
<protein>
    <recommendedName>
        <fullName evidence="3">YD repeat-containing protein</fullName>
    </recommendedName>
</protein>
<sequence length="611" mass="69088">MYTRNLKLSETLLNFPITGLTKGVLYYLQIESLYPDVRCTGSVIYVTGPPSQTLVNENTGGVRVEKLITNDGNGKTIIKRIYYSTKDNLNLTSGTIALQPVLFKSTYIKYSIACGGPTGTHYYTSFKQRNAYSNSLVNTYQFSQSNISYQSVVESLGGDNFENGGIEHNYIVQRDSYSRPLMGEDLMIGLKATNTGWLNGLENYTLYFRKNGESFIKLKEIVNHYKVDASASDELKGYVISKNFDYPDTGLPSLKLQGYEVNSYSFHSKWVYLDSTSTYEYDLNGLSPLLSQTQYIYSNPLNFQLSLTQTSTSDNKIVQTKYTYPHEMVSTGKDTSGVYQKMITRNIIALKIEETQIENGIQLAQTRVNYYEPYPNLFLPQFIEVKNGVEIFEPRVKFYKYDTKGNPICLSLEKGPKVCYIWDYNNEYPIAQVKNADTTAIAYSSFEANGKGNWIFDATRTVTDVTSPVGKKCYPLSTTPTQYISKGALSTSAQYIISYWVKNGTSLQITGATLGTPVTVKMLNGWTLYERTINNVSTINFFGTGFIDDVKLYPVEAQMATYTYDPLIGITSTTDVKGYTSYYIYDDFQRLKYIKDADGNILKESTYNYKP</sequence>
<dbReference type="EMBL" id="CP003349">
    <property type="protein sequence ID" value="AFD07529.1"/>
    <property type="molecule type" value="Genomic_DNA"/>
</dbReference>
<dbReference type="Proteomes" id="UP000007590">
    <property type="component" value="Chromosome"/>
</dbReference>
<dbReference type="eggNOG" id="COG3209">
    <property type="taxonomic scope" value="Bacteria"/>
</dbReference>
<proteinExistence type="predicted"/>